<feature type="domain" description="Aldehyde oxidase/xanthine dehydrogenase a/b hammerhead" evidence="3">
    <location>
        <begin position="40"/>
        <end position="151"/>
    </location>
</feature>
<sequence length="766" mass="83832">MLTKTSDPDVKSKKTAENSRRNYKYIGRRIIREDSIDKVRGAYRYLADQLPQDVLIGIPLLSSQPNAIVKFIDASEAQKTDGVIVLTFRDAPENKYNSGEWFPGQNDFPDETILRGHARHVGDHIGLVLAPDEKTARRALLKIRVEYEALPPVVDIGRAEGMAGLLHEDGMASFPGHIEYGDVDAAFAAAAHIESDEVYTQKIHHAALEPHCVLAIPRPEHVIEVHTPCQILFGVQHAISQVLPLPLSKIRVIKANMGGSFGGKQECVFEPLCAWAAWKLRRPVFINTNRTETMVATRTRAAVLGRVTTALDSNGRILARKFDVTADAGAYLTGTKKVMMAMGKKASRLYRIPALRFEGRAVRTSTTPGGACRGYGSPQIHTMTEIHTDLMCRRLGLDPLQFRLDNLVHDGDHDPSGASDIGRARIIECLKEGASRFGWPGCRHPLLSVDGRYSIGAGFACSTHGNGYYKTIYHDMVQMSFCILPDGSAILRTPLHELGNGTTTAVAQIAAEASGIDIARITVTEGDTHYSSFDVGCQASRVIYVCGECARRAAADAVRLLCREASEVYGCRAEFCDGFVLAGEDKIELSEAVRRIMREKKRSIEACCEYAPDKNPASFGVHFAKVSVDKLTGFVHVNRYLAVHDVGQSINRNFVEGQIYGGIQMGIGMALCEELEYGADGMPKARNFDKYHMINMPDMPDVDIMLIEDEEPGGPYGAKSIGEICTVPVAAAVVNAVNRALGTSLTHLPLTPSKIISALKTEPEEQ</sequence>
<evidence type="ECO:0000313" key="5">
    <source>
        <dbReference type="Proteomes" id="UP000008957"/>
    </source>
</evidence>
<dbReference type="SUPFAM" id="SSF56003">
    <property type="entry name" value="Molybdenum cofactor-binding domain"/>
    <property type="match status" value="1"/>
</dbReference>
<dbReference type="InterPro" id="IPR008274">
    <property type="entry name" value="AldOxase/xan_DH_MoCoBD1"/>
</dbReference>
<dbReference type="SMART" id="SM01008">
    <property type="entry name" value="Ald_Xan_dh_C"/>
    <property type="match status" value="1"/>
</dbReference>
<reference evidence="4 5" key="2">
    <citation type="submission" date="2010-03" db="EMBL/GenBank/DDBJ databases">
        <authorList>
            <person name="Pajon A."/>
        </authorList>
    </citation>
    <scope>NUCLEOTIDE SEQUENCE [LARGE SCALE GENOMIC DNA]</scope>
    <source>
        <strain evidence="4 5">SGP1</strain>
    </source>
</reference>
<dbReference type="GO" id="GO:0005506">
    <property type="term" value="F:iron ion binding"/>
    <property type="evidence" value="ECO:0007669"/>
    <property type="project" value="InterPro"/>
</dbReference>
<name>A0AB94IYK2_9BACT</name>
<dbReference type="InterPro" id="IPR037165">
    <property type="entry name" value="AldOxase/xan_DH_Mopterin-bd_sf"/>
</dbReference>
<evidence type="ECO:0000259" key="3">
    <source>
        <dbReference type="SMART" id="SM01008"/>
    </source>
</evidence>
<organism evidence="4 5">
    <name type="scientific">Fretibacterium fastidiosum</name>
    <dbReference type="NCBI Taxonomy" id="651822"/>
    <lineage>
        <taxon>Bacteria</taxon>
        <taxon>Thermotogati</taxon>
        <taxon>Synergistota</taxon>
        <taxon>Synergistia</taxon>
        <taxon>Synergistales</taxon>
        <taxon>Aminobacteriaceae</taxon>
        <taxon>Fretibacterium</taxon>
    </lineage>
</organism>
<keyword evidence="2 4" id="KW-0560">Oxidoreductase</keyword>
<gene>
    <name evidence="4" type="ORF">SY1_20950</name>
</gene>
<dbReference type="PANTHER" id="PTHR11908:SF132">
    <property type="entry name" value="ALDEHYDE OXIDASE 1-RELATED"/>
    <property type="match status" value="1"/>
</dbReference>
<dbReference type="InterPro" id="IPR046867">
    <property type="entry name" value="AldOxase/xan_DH_MoCoBD2"/>
</dbReference>
<evidence type="ECO:0000256" key="2">
    <source>
        <dbReference type="ARBA" id="ARBA00023002"/>
    </source>
</evidence>
<dbReference type="InterPro" id="IPR000674">
    <property type="entry name" value="Ald_Oxase/Xan_DH_a/b"/>
</dbReference>
<proteinExistence type="predicted"/>
<protein>
    <submittedName>
        <fullName evidence="4">Aerobic-type carbon monoxide dehydrogenase, large subunit CoxL/CutL homologs</fullName>
        <ecNumber evidence="4">1.17.1.4</ecNumber>
    </submittedName>
</protein>
<dbReference type="AlphaFoldDB" id="A0AB94IYK2"/>
<keyword evidence="1" id="KW-0500">Molybdenum</keyword>
<dbReference type="EC" id="1.17.1.4" evidence="4"/>
<reference evidence="5" key="1">
    <citation type="submission" date="2010-03" db="EMBL/GenBank/DDBJ databases">
        <title>The genome sequence of Synergistetes sp. SGP1.</title>
        <authorList>
            <consortium name="metaHIT consortium -- http://www.metahit.eu/"/>
            <person name="Pajon A."/>
            <person name="Turner K."/>
            <person name="Parkhill J."/>
            <person name="Wade W."/>
            <person name="Vartoukian S."/>
        </authorList>
    </citation>
    <scope>NUCLEOTIDE SEQUENCE [LARGE SCALE GENOMIC DNA]</scope>
    <source>
        <strain evidence="5">SGP1</strain>
    </source>
</reference>
<evidence type="ECO:0000256" key="1">
    <source>
        <dbReference type="ARBA" id="ARBA00022505"/>
    </source>
</evidence>
<dbReference type="Pfam" id="PF20256">
    <property type="entry name" value="MoCoBD_2"/>
    <property type="match status" value="1"/>
</dbReference>
<dbReference type="RefSeq" id="WP_015556998.1">
    <property type="nucleotide sequence ID" value="NC_021038.1"/>
</dbReference>
<dbReference type="KEGG" id="sbr:SY1_20950"/>
<dbReference type="Pfam" id="PF02738">
    <property type="entry name" value="MoCoBD_1"/>
    <property type="match status" value="1"/>
</dbReference>
<dbReference type="SUPFAM" id="SSF54665">
    <property type="entry name" value="CO dehydrogenase molybdoprotein N-domain-like"/>
    <property type="match status" value="1"/>
</dbReference>
<dbReference type="Gene3D" id="3.30.365.10">
    <property type="entry name" value="Aldehyde oxidase/xanthine dehydrogenase, molybdopterin binding domain"/>
    <property type="match status" value="4"/>
</dbReference>
<dbReference type="InterPro" id="IPR016208">
    <property type="entry name" value="Ald_Oxase/xanthine_DH-like"/>
</dbReference>
<evidence type="ECO:0000313" key="4">
    <source>
        <dbReference type="EMBL" id="CBL28851.1"/>
    </source>
</evidence>
<dbReference type="GO" id="GO:0004854">
    <property type="term" value="F:xanthine dehydrogenase activity"/>
    <property type="evidence" value="ECO:0007669"/>
    <property type="project" value="UniProtKB-EC"/>
</dbReference>
<dbReference type="EMBL" id="FP929056">
    <property type="protein sequence ID" value="CBL28851.1"/>
    <property type="molecule type" value="Genomic_DNA"/>
</dbReference>
<dbReference type="PANTHER" id="PTHR11908">
    <property type="entry name" value="XANTHINE DEHYDROGENASE"/>
    <property type="match status" value="1"/>
</dbReference>
<dbReference type="InterPro" id="IPR036856">
    <property type="entry name" value="Ald_Oxase/Xan_DH_a/b_sf"/>
</dbReference>
<keyword evidence="5" id="KW-1185">Reference proteome</keyword>
<accession>A0AB94IYK2</accession>
<dbReference type="Pfam" id="PF01315">
    <property type="entry name" value="Ald_Xan_dh_C"/>
    <property type="match status" value="1"/>
</dbReference>
<dbReference type="Gene3D" id="3.90.1170.50">
    <property type="entry name" value="Aldehyde oxidase/xanthine dehydrogenase, a/b hammerhead"/>
    <property type="match status" value="1"/>
</dbReference>
<dbReference type="Proteomes" id="UP000008957">
    <property type="component" value="Chromosome"/>
</dbReference>